<feature type="domain" description="PAC" evidence="9">
    <location>
        <begin position="298"/>
        <end position="351"/>
    </location>
</feature>
<feature type="transmembrane region" description="Helical" evidence="5">
    <location>
        <begin position="175"/>
        <end position="196"/>
    </location>
</feature>
<dbReference type="InterPro" id="IPR005467">
    <property type="entry name" value="His_kinase_dom"/>
</dbReference>
<organism evidence="10 11">
    <name type="scientific">Desulfobotulus mexicanus</name>
    <dbReference type="NCBI Taxonomy" id="2586642"/>
    <lineage>
        <taxon>Bacteria</taxon>
        <taxon>Pseudomonadati</taxon>
        <taxon>Thermodesulfobacteriota</taxon>
        <taxon>Desulfobacteria</taxon>
        <taxon>Desulfobacterales</taxon>
        <taxon>Desulfobacteraceae</taxon>
        <taxon>Desulfobotulus</taxon>
    </lineage>
</organism>
<evidence type="ECO:0000259" key="6">
    <source>
        <dbReference type="PROSITE" id="PS50109"/>
    </source>
</evidence>
<dbReference type="PROSITE" id="PS50110">
    <property type="entry name" value="RESPONSE_REGULATORY"/>
    <property type="match status" value="1"/>
</dbReference>
<gene>
    <name evidence="10" type="ORF">FIM25_12035</name>
</gene>
<dbReference type="InterPro" id="IPR003594">
    <property type="entry name" value="HATPase_dom"/>
</dbReference>
<dbReference type="InterPro" id="IPR003661">
    <property type="entry name" value="HisK_dim/P_dom"/>
</dbReference>
<protein>
    <recommendedName>
        <fullName evidence="2">histidine kinase</fullName>
        <ecNumber evidence="2">2.7.13.3</ecNumber>
    </recommendedName>
</protein>
<dbReference type="Pfam" id="PF00072">
    <property type="entry name" value="Response_reg"/>
    <property type="match status" value="1"/>
</dbReference>
<feature type="domain" description="PAC" evidence="9">
    <location>
        <begin position="120"/>
        <end position="171"/>
    </location>
</feature>
<dbReference type="SMART" id="SM00448">
    <property type="entry name" value="REC"/>
    <property type="match status" value="1"/>
</dbReference>
<dbReference type="CDD" id="cd00082">
    <property type="entry name" value="HisKA"/>
    <property type="match status" value="1"/>
</dbReference>
<keyword evidence="11" id="KW-1185">Reference proteome</keyword>
<dbReference type="Pfam" id="PF13426">
    <property type="entry name" value="PAS_9"/>
    <property type="match status" value="2"/>
</dbReference>
<dbReference type="PROSITE" id="PS50112">
    <property type="entry name" value="PAS"/>
    <property type="match status" value="1"/>
</dbReference>
<dbReference type="SUPFAM" id="SSF55785">
    <property type="entry name" value="PYP-like sensor domain (PAS domain)"/>
    <property type="match status" value="2"/>
</dbReference>
<dbReference type="GO" id="GO:0000155">
    <property type="term" value="F:phosphorelay sensor kinase activity"/>
    <property type="evidence" value="ECO:0007669"/>
    <property type="project" value="InterPro"/>
</dbReference>
<comment type="catalytic activity">
    <reaction evidence="1">
        <text>ATP + protein L-histidine = ADP + protein N-phospho-L-histidine.</text>
        <dbReference type="EC" id="2.7.13.3"/>
    </reaction>
</comment>
<dbReference type="AlphaFoldDB" id="A0A5S5ME93"/>
<evidence type="ECO:0000313" key="10">
    <source>
        <dbReference type="EMBL" id="TYT74010.1"/>
    </source>
</evidence>
<dbReference type="InterPro" id="IPR000014">
    <property type="entry name" value="PAS"/>
</dbReference>
<dbReference type="NCBIfam" id="TIGR00229">
    <property type="entry name" value="sensory_box"/>
    <property type="match status" value="2"/>
</dbReference>
<evidence type="ECO:0000259" key="9">
    <source>
        <dbReference type="PROSITE" id="PS50113"/>
    </source>
</evidence>
<name>A0A5S5ME93_9BACT</name>
<keyword evidence="5" id="KW-1133">Transmembrane helix</keyword>
<proteinExistence type="predicted"/>
<accession>A0A5S5ME93</accession>
<evidence type="ECO:0000259" key="7">
    <source>
        <dbReference type="PROSITE" id="PS50110"/>
    </source>
</evidence>
<dbReference type="Gene3D" id="3.30.450.20">
    <property type="entry name" value="PAS domain"/>
    <property type="match status" value="2"/>
</dbReference>
<sequence>MMKHPTYKTRFIMVFFCSLLFFFHTFLSPGMAWQERDEEPVDSALHSTRFLESILRSAPAGIGMVKHRVITAANDYILDLTGYSRDELMGQSALMLYPSQEEFDFVGREKYRQISQKGTGSVETRWLRKDGEIRHIILSSTPLDPENLDDGVTFTVLDITERKKAEASLLSRTRWFLFGLSSFIFLLTLLTAWLILSLRRQKQAQQARQAGEVSLKRQNEILNALLTNLSSGVFMVEAPSGRPLIANPMAEKLLGVGVLPEASRHNLSEVYKAHRPGSTEPYPVEEMPIIKAMKGESSSVDDMIVERPDGSKVWLEIFGVPIRNEKGEVWAGLVHFQDITERKEAESEREKLQNQLFQAQKMESVGVLAGGIAHDFNNLIQVMRGNLELLTMETNFDVRTMKRLHVVVAAMDRAAKLVQQLLLFSRKVESSRMKVNLNQAIREVSRLLERTIPRMISMELHLASDLGSVSADPVQMEQALLNLANNAADAMPEGGRLIFETENVLLDESFAKAHPGAGTGSHVLLSVSDTGFGMDTATLTQVFDPFFTTKETGKGTGLGLPSVYGIVKAHGGHIQCYSEPDHGTTFRIYLPVMEQERVQERETPEEICPENGSETILFVEDEKPLRKMGQEALETFGYTVLPAASGEEALEIYKVKGQEIDLVLLDLNMPGMGGHRCLRELLKKNPLVKVLISSGYSANGQAMEVMTSGAKGFIAKPWQLKDLKLKIREVLS</sequence>
<dbReference type="RefSeq" id="WP_139449659.1">
    <property type="nucleotide sequence ID" value="NZ_VDMB01000016.1"/>
</dbReference>
<dbReference type="SMART" id="SM00387">
    <property type="entry name" value="HATPase_c"/>
    <property type="match status" value="1"/>
</dbReference>
<dbReference type="PROSITE" id="PS50109">
    <property type="entry name" value="HIS_KIN"/>
    <property type="match status" value="1"/>
</dbReference>
<dbReference type="PRINTS" id="PR00344">
    <property type="entry name" value="BCTRLSENSOR"/>
</dbReference>
<evidence type="ECO:0000256" key="1">
    <source>
        <dbReference type="ARBA" id="ARBA00000085"/>
    </source>
</evidence>
<dbReference type="SMART" id="SM00091">
    <property type="entry name" value="PAS"/>
    <property type="match status" value="2"/>
</dbReference>
<dbReference type="PROSITE" id="PS50113">
    <property type="entry name" value="PAC"/>
    <property type="match status" value="2"/>
</dbReference>
<dbReference type="InterPro" id="IPR011006">
    <property type="entry name" value="CheY-like_superfamily"/>
</dbReference>
<feature type="modified residue" description="4-aspartylphosphate" evidence="4">
    <location>
        <position position="666"/>
    </location>
</feature>
<dbReference type="OrthoDB" id="9813024at2"/>
<evidence type="ECO:0000256" key="2">
    <source>
        <dbReference type="ARBA" id="ARBA00012438"/>
    </source>
</evidence>
<feature type="domain" description="PAS" evidence="8">
    <location>
        <begin position="70"/>
        <end position="118"/>
    </location>
</feature>
<dbReference type="Gene3D" id="3.30.565.10">
    <property type="entry name" value="Histidine kinase-like ATPase, C-terminal domain"/>
    <property type="match status" value="1"/>
</dbReference>
<reference evidence="10 11" key="1">
    <citation type="submission" date="2019-06" db="EMBL/GenBank/DDBJ databases">
        <title>Desulfobotulus mexicanus sp. nov., a novel sulfate-reducing bacterium isolated from the sediment of an alkaline crater lake in Mexico.</title>
        <authorList>
            <person name="Hirschler-Rea A."/>
        </authorList>
    </citation>
    <scope>NUCLEOTIDE SEQUENCE [LARGE SCALE GENOMIC DNA]</scope>
    <source>
        <strain evidence="10 11">PAR22N</strain>
    </source>
</reference>
<dbReference type="Pfam" id="PF00512">
    <property type="entry name" value="HisKA"/>
    <property type="match status" value="1"/>
</dbReference>
<dbReference type="SUPFAM" id="SSF55874">
    <property type="entry name" value="ATPase domain of HSP90 chaperone/DNA topoisomerase II/histidine kinase"/>
    <property type="match status" value="1"/>
</dbReference>
<dbReference type="PANTHER" id="PTHR43065:SF42">
    <property type="entry name" value="TWO-COMPONENT SENSOR PPRA"/>
    <property type="match status" value="1"/>
</dbReference>
<evidence type="ECO:0000259" key="8">
    <source>
        <dbReference type="PROSITE" id="PS50112"/>
    </source>
</evidence>
<keyword evidence="3 4" id="KW-0597">Phosphoprotein</keyword>
<dbReference type="InterPro" id="IPR036097">
    <property type="entry name" value="HisK_dim/P_sf"/>
</dbReference>
<dbReference type="InterPro" id="IPR036890">
    <property type="entry name" value="HATPase_C_sf"/>
</dbReference>
<dbReference type="CDD" id="cd00130">
    <property type="entry name" value="PAS"/>
    <property type="match status" value="2"/>
</dbReference>
<dbReference type="Gene3D" id="1.10.287.130">
    <property type="match status" value="1"/>
</dbReference>
<dbReference type="Pfam" id="PF02518">
    <property type="entry name" value="HATPase_c"/>
    <property type="match status" value="1"/>
</dbReference>
<feature type="domain" description="Response regulatory" evidence="7">
    <location>
        <begin position="615"/>
        <end position="731"/>
    </location>
</feature>
<dbReference type="SMART" id="SM00388">
    <property type="entry name" value="HisKA"/>
    <property type="match status" value="1"/>
</dbReference>
<keyword evidence="5" id="KW-0472">Membrane</keyword>
<dbReference type="InterPro" id="IPR000700">
    <property type="entry name" value="PAS-assoc_C"/>
</dbReference>
<evidence type="ECO:0000256" key="5">
    <source>
        <dbReference type="SAM" id="Phobius"/>
    </source>
</evidence>
<dbReference type="InterPro" id="IPR001610">
    <property type="entry name" value="PAC"/>
</dbReference>
<keyword evidence="5" id="KW-0812">Transmembrane</keyword>
<dbReference type="Gene3D" id="3.40.50.2300">
    <property type="match status" value="1"/>
</dbReference>
<evidence type="ECO:0000313" key="11">
    <source>
        <dbReference type="Proteomes" id="UP000321899"/>
    </source>
</evidence>
<dbReference type="PANTHER" id="PTHR43065">
    <property type="entry name" value="SENSOR HISTIDINE KINASE"/>
    <property type="match status" value="1"/>
</dbReference>
<comment type="caution">
    <text evidence="10">The sequence shown here is derived from an EMBL/GenBank/DDBJ whole genome shotgun (WGS) entry which is preliminary data.</text>
</comment>
<dbReference type="EMBL" id="VDMB01000016">
    <property type="protein sequence ID" value="TYT74010.1"/>
    <property type="molecule type" value="Genomic_DNA"/>
</dbReference>
<evidence type="ECO:0000256" key="3">
    <source>
        <dbReference type="ARBA" id="ARBA00022553"/>
    </source>
</evidence>
<dbReference type="EC" id="2.7.13.3" evidence="2"/>
<dbReference type="InterPro" id="IPR001789">
    <property type="entry name" value="Sig_transdc_resp-reg_receiver"/>
</dbReference>
<dbReference type="Proteomes" id="UP000321899">
    <property type="component" value="Unassembled WGS sequence"/>
</dbReference>
<dbReference type="SUPFAM" id="SSF47384">
    <property type="entry name" value="Homodimeric domain of signal transducing histidine kinase"/>
    <property type="match status" value="1"/>
</dbReference>
<dbReference type="SUPFAM" id="SSF52172">
    <property type="entry name" value="CheY-like"/>
    <property type="match status" value="1"/>
</dbReference>
<dbReference type="SMART" id="SM00086">
    <property type="entry name" value="PAC"/>
    <property type="match status" value="2"/>
</dbReference>
<evidence type="ECO:0000256" key="4">
    <source>
        <dbReference type="PROSITE-ProRule" id="PRU00169"/>
    </source>
</evidence>
<dbReference type="InterPro" id="IPR035965">
    <property type="entry name" value="PAS-like_dom_sf"/>
</dbReference>
<feature type="domain" description="Histidine kinase" evidence="6">
    <location>
        <begin position="371"/>
        <end position="594"/>
    </location>
</feature>
<dbReference type="InterPro" id="IPR004358">
    <property type="entry name" value="Sig_transdc_His_kin-like_C"/>
</dbReference>